<comment type="caution">
    <text evidence="9">Lacks conserved residue(s) required for the propagation of feature annotation.</text>
</comment>
<organism evidence="11 12">
    <name type="scientific">Marinobacterium lutimaris</name>
    <dbReference type="NCBI Taxonomy" id="568106"/>
    <lineage>
        <taxon>Bacteria</taxon>
        <taxon>Pseudomonadati</taxon>
        <taxon>Pseudomonadota</taxon>
        <taxon>Gammaproteobacteria</taxon>
        <taxon>Oceanospirillales</taxon>
        <taxon>Oceanospirillaceae</taxon>
        <taxon>Marinobacterium</taxon>
    </lineage>
</organism>
<evidence type="ECO:0000256" key="4">
    <source>
        <dbReference type="ARBA" id="ARBA00022694"/>
    </source>
</evidence>
<accession>A0A1H5YGC1</accession>
<dbReference type="GO" id="GO:1904812">
    <property type="term" value="P:rRNA acetylation involved in maturation of SSU-rRNA"/>
    <property type="evidence" value="ECO:0007669"/>
    <property type="project" value="TreeGrafter"/>
</dbReference>
<dbReference type="Pfam" id="PF05127">
    <property type="entry name" value="NAT10_TcmA_helicase"/>
    <property type="match status" value="1"/>
</dbReference>
<dbReference type="OrthoDB" id="5578851at2"/>
<dbReference type="InterPro" id="IPR007807">
    <property type="entry name" value="TcmA/NAT10_helicase"/>
</dbReference>
<dbReference type="Proteomes" id="UP000236745">
    <property type="component" value="Unassembled WGS sequence"/>
</dbReference>
<dbReference type="SUPFAM" id="SSF55729">
    <property type="entry name" value="Acyl-CoA N-acyltransferases (Nat)"/>
    <property type="match status" value="1"/>
</dbReference>
<evidence type="ECO:0000256" key="1">
    <source>
        <dbReference type="ARBA" id="ARBA00022490"/>
    </source>
</evidence>
<dbReference type="GO" id="GO:1990883">
    <property type="term" value="F:18S rRNA cytidine N-acetyltransferase activity"/>
    <property type="evidence" value="ECO:0007669"/>
    <property type="project" value="TreeGrafter"/>
</dbReference>
<name>A0A1H5YGC1_9GAMM</name>
<feature type="binding site" evidence="9">
    <location>
        <position position="352"/>
    </location>
    <ligand>
        <name>ATP</name>
        <dbReference type="ChEBI" id="CHEBI:30616"/>
    </ligand>
</feature>
<dbReference type="CDD" id="cd04301">
    <property type="entry name" value="NAT_SF"/>
    <property type="match status" value="1"/>
</dbReference>
<comment type="subcellular location">
    <subcellularLocation>
        <location evidence="9">Cytoplasm</location>
    </subcellularLocation>
</comment>
<dbReference type="InterPro" id="IPR024914">
    <property type="entry name" value="tRNA_acetyltr_TmcA"/>
</dbReference>
<reference evidence="11 12" key="1">
    <citation type="submission" date="2016-10" db="EMBL/GenBank/DDBJ databases">
        <authorList>
            <person name="de Groot N.N."/>
        </authorList>
    </citation>
    <scope>NUCLEOTIDE SEQUENCE [LARGE SCALE GENOMIC DNA]</scope>
    <source>
        <strain evidence="11 12">DSM 22012</strain>
    </source>
</reference>
<dbReference type="GO" id="GO:0051391">
    <property type="term" value="P:tRNA acetylation"/>
    <property type="evidence" value="ECO:0007669"/>
    <property type="project" value="UniProtKB-UniRule"/>
</dbReference>
<keyword evidence="7 9" id="KW-0694">RNA-binding</keyword>
<evidence type="ECO:0000256" key="2">
    <source>
        <dbReference type="ARBA" id="ARBA00022555"/>
    </source>
</evidence>
<evidence type="ECO:0000256" key="5">
    <source>
        <dbReference type="ARBA" id="ARBA00022741"/>
    </source>
</evidence>
<keyword evidence="2 9" id="KW-0820">tRNA-binding</keyword>
<evidence type="ECO:0000313" key="12">
    <source>
        <dbReference type="Proteomes" id="UP000236745"/>
    </source>
</evidence>
<dbReference type="EC" id="2.3.1.193" evidence="9"/>
<dbReference type="GO" id="GO:0000049">
    <property type="term" value="F:tRNA binding"/>
    <property type="evidence" value="ECO:0007669"/>
    <property type="project" value="UniProtKB-UniRule"/>
</dbReference>
<evidence type="ECO:0000256" key="6">
    <source>
        <dbReference type="ARBA" id="ARBA00022840"/>
    </source>
</evidence>
<keyword evidence="12" id="KW-1185">Reference proteome</keyword>
<keyword evidence="1 9" id="KW-0963">Cytoplasm</keyword>
<dbReference type="EMBL" id="FNVQ01000001">
    <property type="protein sequence ID" value="SEG23149.1"/>
    <property type="molecule type" value="Genomic_DNA"/>
</dbReference>
<feature type="domain" description="N-acetyltransferase" evidence="10">
    <location>
        <begin position="382"/>
        <end position="572"/>
    </location>
</feature>
<dbReference type="InterPro" id="IPR027417">
    <property type="entry name" value="P-loop_NTPase"/>
</dbReference>
<dbReference type="InterPro" id="IPR032672">
    <property type="entry name" value="TmcA/NAT10/Kre33"/>
</dbReference>
<dbReference type="Pfam" id="PF08351">
    <property type="entry name" value="TmcA_N"/>
    <property type="match status" value="1"/>
</dbReference>
<dbReference type="Gene3D" id="3.40.50.300">
    <property type="entry name" value="P-loop containing nucleotide triphosphate hydrolases"/>
    <property type="match status" value="1"/>
</dbReference>
<sequence length="704" mass="77346">MIDGVFGRLGRRLVLSRHRGLLWLAGDESFCAANLPRLIDSLASTGSGLVFSNRDLGADIEYRPLKRAGEILGQTHPWIVFDAYSGFNPNTLAQIAGTVAAGGWLVILAPDSGSWPGFNDPEYRQLSVEPWAPQQLEPRYLRRVVRMLDADPAVVKWSASGVGQPNWPDLSPPVAAEAPYLSEDQQRAVDRLLRALAQRRCKQVLSADRGRGKSAALGLALALKAQQKPLKVALTAPSRAALDALFERIEALLGPIEWQGNSGQAGSLRLEYRAPAELAEVPLTADLLVIDEAAAIATPVLAQLSRCYSRVLFATTQHGYEGNGRGFTLRFMAELRALAPEVAEIHLQTPVRWAPGDPLERSLSRLLLLDVDAEPPVLSGDGSVLSMEWLDRDRLTEDEPLLRQLFGLLVLAHYRTTPGDARVLLDSPNLDLCLLRAEGELLGCALVAREGELSDDLAQGVWQGVRRPTGHLLPQALIAHEGVLEVASWSAWRIVRIAVHPGCQHHGLGSRLLQWLVTSAQQQGVDYIGASFAATPALLNYWQGCGFVPVRVGDRHDPVSGSHAVLELRALSSRAQAWLPGMRRRYADALRYRLNGTLKALSVELLPPLFDALQPLELDALDRQLLQGFAFYQRSLESSLVALDKLLRLSVGRWSELGIELPDQALLVERIWRQTPAEQLNWAGGRKAQLARLRELTVQLLDLT</sequence>
<protein>
    <recommendedName>
        <fullName evidence="9">tRNA(Met) cytidine acetyltransferase TmcA</fullName>
        <ecNumber evidence="9">2.3.1.193</ecNumber>
    </recommendedName>
</protein>
<dbReference type="GO" id="GO:0002101">
    <property type="term" value="P:tRNA wobble cytosine modification"/>
    <property type="evidence" value="ECO:0007669"/>
    <property type="project" value="UniProtKB-UniRule"/>
</dbReference>
<feature type="binding site" evidence="9">
    <location>
        <position position="185"/>
    </location>
    <ligand>
        <name>ATP</name>
        <dbReference type="ChEBI" id="CHEBI:30616"/>
    </ligand>
</feature>
<dbReference type="PANTHER" id="PTHR10925:SF5">
    <property type="entry name" value="RNA CYTIDINE ACETYLTRANSFERASE"/>
    <property type="match status" value="1"/>
</dbReference>
<comment type="similarity">
    <text evidence="9">Belongs to the TmcA family.</text>
</comment>
<dbReference type="InterPro" id="IPR013562">
    <property type="entry name" value="TmcA/NAT10_N"/>
</dbReference>
<keyword evidence="4 9" id="KW-0819">tRNA processing</keyword>
<dbReference type="GO" id="GO:0051392">
    <property type="term" value="F:tRNA cytidine N4-acetyltransferase activity"/>
    <property type="evidence" value="ECO:0007669"/>
    <property type="project" value="UniProtKB-UniRule"/>
</dbReference>
<comment type="catalytic activity">
    <reaction evidence="9">
        <text>cytidine(34) in elongator tRNA(Met) + acetyl-CoA + ATP + H2O = N(4)-acetylcytidine(34) in elongator tRNA(Met) + ADP + phosphate + CoA + H(+)</text>
        <dbReference type="Rhea" id="RHEA:43788"/>
        <dbReference type="Rhea" id="RHEA-COMP:10693"/>
        <dbReference type="Rhea" id="RHEA-COMP:10694"/>
        <dbReference type="ChEBI" id="CHEBI:15377"/>
        <dbReference type="ChEBI" id="CHEBI:15378"/>
        <dbReference type="ChEBI" id="CHEBI:30616"/>
        <dbReference type="ChEBI" id="CHEBI:43474"/>
        <dbReference type="ChEBI" id="CHEBI:57287"/>
        <dbReference type="ChEBI" id="CHEBI:57288"/>
        <dbReference type="ChEBI" id="CHEBI:74900"/>
        <dbReference type="ChEBI" id="CHEBI:82748"/>
        <dbReference type="ChEBI" id="CHEBI:456216"/>
        <dbReference type="EC" id="2.3.1.193"/>
    </reaction>
</comment>
<evidence type="ECO:0000256" key="3">
    <source>
        <dbReference type="ARBA" id="ARBA00022679"/>
    </source>
</evidence>
<keyword evidence="3 9" id="KW-0808">Transferase</keyword>
<gene>
    <name evidence="9" type="primary">tmcA</name>
    <name evidence="11" type="ORF">SAMN05444390_1011752</name>
</gene>
<dbReference type="RefSeq" id="WP_104002630.1">
    <property type="nucleotide sequence ID" value="NZ_FNVQ01000001.1"/>
</dbReference>
<evidence type="ECO:0000256" key="8">
    <source>
        <dbReference type="ARBA" id="ARBA00023315"/>
    </source>
</evidence>
<dbReference type="Pfam" id="PF17176">
    <property type="entry name" value="tRNA_bind_3"/>
    <property type="match status" value="1"/>
</dbReference>
<dbReference type="InterPro" id="IPR033442">
    <property type="entry name" value="TmcA_tRNA_bind"/>
</dbReference>
<dbReference type="Pfam" id="PF13718">
    <property type="entry name" value="GNAT_acetyltr_2"/>
    <property type="match status" value="2"/>
</dbReference>
<evidence type="ECO:0000259" key="10">
    <source>
        <dbReference type="PROSITE" id="PS51186"/>
    </source>
</evidence>
<dbReference type="InterPro" id="IPR016181">
    <property type="entry name" value="Acyl_CoA_acyltransferase"/>
</dbReference>
<comment type="function">
    <text evidence="9">Catalyzes the formation of N(4)-acetylcytidine (ac(4)C) at the wobble position of tRNA(Met), by using acetyl-CoA as an acetyl donor and ATP (or GTP).</text>
</comment>
<feature type="binding site" evidence="9">
    <location>
        <begin position="497"/>
        <end position="499"/>
    </location>
    <ligand>
        <name>acetyl-CoA</name>
        <dbReference type="ChEBI" id="CHEBI:57288"/>
    </ligand>
</feature>
<dbReference type="InterPro" id="IPR000182">
    <property type="entry name" value="GNAT_dom"/>
</dbReference>
<dbReference type="PANTHER" id="PTHR10925">
    <property type="entry name" value="N-ACETYLTRANSFERASE 10"/>
    <property type="match status" value="1"/>
</dbReference>
<keyword evidence="6 9" id="KW-0067">ATP-binding</keyword>
<keyword evidence="5 9" id="KW-0547">Nucleotide-binding</keyword>
<dbReference type="AlphaFoldDB" id="A0A1H5YGC1"/>
<dbReference type="SUPFAM" id="SSF52540">
    <property type="entry name" value="P-loop containing nucleoside triphosphate hydrolases"/>
    <property type="match status" value="1"/>
</dbReference>
<dbReference type="Gene3D" id="3.40.630.30">
    <property type="match status" value="1"/>
</dbReference>
<evidence type="ECO:0000256" key="9">
    <source>
        <dbReference type="HAMAP-Rule" id="MF_01886"/>
    </source>
</evidence>
<evidence type="ECO:0000256" key="7">
    <source>
        <dbReference type="ARBA" id="ARBA00022884"/>
    </source>
</evidence>
<dbReference type="InterPro" id="IPR038321">
    <property type="entry name" value="TmcA_C_sf"/>
</dbReference>
<dbReference type="PROSITE" id="PS51186">
    <property type="entry name" value="GNAT"/>
    <property type="match status" value="1"/>
</dbReference>
<dbReference type="HAMAP" id="MF_01886">
    <property type="entry name" value="tRNA_acetyltr_TmcA"/>
    <property type="match status" value="1"/>
</dbReference>
<dbReference type="GO" id="GO:0005737">
    <property type="term" value="C:cytoplasm"/>
    <property type="evidence" value="ECO:0007669"/>
    <property type="project" value="UniProtKB-SubCell"/>
</dbReference>
<keyword evidence="8 9" id="KW-0012">Acyltransferase</keyword>
<dbReference type="Gene3D" id="3.40.50.11040">
    <property type="match status" value="1"/>
</dbReference>
<dbReference type="Gene3D" id="1.20.120.890">
    <property type="entry name" value="tRNA(Met) cytidine acetyltransferase, tail domain"/>
    <property type="match status" value="1"/>
</dbReference>
<evidence type="ECO:0000313" key="11">
    <source>
        <dbReference type="EMBL" id="SEG23149.1"/>
    </source>
</evidence>
<proteinExistence type="inferred from homology"/>
<dbReference type="GO" id="GO:0005524">
    <property type="term" value="F:ATP binding"/>
    <property type="evidence" value="ECO:0007669"/>
    <property type="project" value="UniProtKB-UniRule"/>
</dbReference>